<dbReference type="PANTHER" id="PTHR21089">
    <property type="entry name" value="SHIKIMATE DEHYDROGENASE"/>
    <property type="match status" value="1"/>
</dbReference>
<keyword evidence="7" id="KW-1185">Reference proteome</keyword>
<dbReference type="InterPro" id="IPR022893">
    <property type="entry name" value="Shikimate_DH_fam"/>
</dbReference>
<reference evidence="7" key="1">
    <citation type="submission" date="2016-11" db="EMBL/GenBank/DDBJ databases">
        <authorList>
            <person name="Varghese N."/>
            <person name="Submissions S."/>
        </authorList>
    </citation>
    <scope>NUCLEOTIDE SEQUENCE [LARGE SCALE GENOMIC DNA]</scope>
    <source>
        <strain evidence="7">DSM 16579</strain>
    </source>
</reference>
<evidence type="ECO:0000256" key="4">
    <source>
        <dbReference type="ARBA" id="ARBA00023141"/>
    </source>
</evidence>
<evidence type="ECO:0000256" key="3">
    <source>
        <dbReference type="ARBA" id="ARBA00023002"/>
    </source>
</evidence>
<dbReference type="PANTHER" id="PTHR21089:SF1">
    <property type="entry name" value="BIFUNCTIONAL 3-DEHYDROQUINATE DEHYDRATASE_SHIKIMATE DEHYDROGENASE, CHLOROPLASTIC"/>
    <property type="match status" value="1"/>
</dbReference>
<keyword evidence="3" id="KW-0560">Oxidoreductase</keyword>
<keyword evidence="2" id="KW-0521">NADP</keyword>
<dbReference type="STRING" id="1122206.SAMN02745753_02633"/>
<dbReference type="OrthoDB" id="3609723at2"/>
<accession>A0A1M5EG94</accession>
<dbReference type="SUPFAM" id="SSF53223">
    <property type="entry name" value="Aminoacid dehydrogenase-like, N-terminal domain"/>
    <property type="match status" value="1"/>
</dbReference>
<dbReference type="Gene3D" id="3.40.50.720">
    <property type="entry name" value="NAD(P)-binding Rossmann-like Domain"/>
    <property type="match status" value="1"/>
</dbReference>
<evidence type="ECO:0000259" key="5">
    <source>
        <dbReference type="Pfam" id="PF08501"/>
    </source>
</evidence>
<protein>
    <submittedName>
        <fullName evidence="6">Shikimate dehydrogenase</fullName>
    </submittedName>
</protein>
<dbReference type="InterPro" id="IPR046346">
    <property type="entry name" value="Aminoacid_DH-like_N_sf"/>
</dbReference>
<dbReference type="GO" id="GO:0019632">
    <property type="term" value="P:shikimate metabolic process"/>
    <property type="evidence" value="ECO:0007669"/>
    <property type="project" value="TreeGrafter"/>
</dbReference>
<dbReference type="GO" id="GO:0004764">
    <property type="term" value="F:shikimate 3-dehydrogenase (NADP+) activity"/>
    <property type="evidence" value="ECO:0007669"/>
    <property type="project" value="InterPro"/>
</dbReference>
<dbReference type="GO" id="GO:0009073">
    <property type="term" value="P:aromatic amino acid family biosynthetic process"/>
    <property type="evidence" value="ECO:0007669"/>
    <property type="project" value="UniProtKB-KW"/>
</dbReference>
<name>A0A1M5EG94_9GAMM</name>
<sequence length="268" mass="29362">MTIITGETRIFPILGDPIAQVRSPQFLTQILQRREENGIVPPMHVAPEHFIDVMQSLRKTQNVHGIVITIPHKIPALDACDLVSERAKFVGSVNIIRKQSNGQLYGDNVDGIGYVDGVKKEGFDVKGKRALLIGAGGAGSAVAFEILQREAEYLAIYDLDQDRLNSLIKRLNERFPNRAGVGDQDPTGFDFIANVTPVGMRAGDPYPVDVSKLNSKQFVADAITKPEVSPMVEHARSLGCNTMVGAGMFNAEAEILVDFMLRDHPINN</sequence>
<evidence type="ECO:0000313" key="7">
    <source>
        <dbReference type="Proteomes" id="UP000184517"/>
    </source>
</evidence>
<dbReference type="Gene3D" id="3.40.50.10860">
    <property type="entry name" value="Leucine Dehydrogenase, chain A, domain 1"/>
    <property type="match status" value="1"/>
</dbReference>
<feature type="domain" description="Shikimate dehydrogenase substrate binding N-terminal" evidence="5">
    <location>
        <begin position="13"/>
        <end position="96"/>
    </location>
</feature>
<gene>
    <name evidence="6" type="ORF">SAMN02745753_02633</name>
</gene>
<dbReference type="InterPro" id="IPR036291">
    <property type="entry name" value="NAD(P)-bd_dom_sf"/>
</dbReference>
<evidence type="ECO:0000256" key="2">
    <source>
        <dbReference type="ARBA" id="ARBA00022857"/>
    </source>
</evidence>
<dbReference type="GO" id="GO:0009423">
    <property type="term" value="P:chorismate biosynthetic process"/>
    <property type="evidence" value="ECO:0007669"/>
    <property type="project" value="TreeGrafter"/>
</dbReference>
<organism evidence="6 7">
    <name type="scientific">Marinomonas polaris DSM 16579</name>
    <dbReference type="NCBI Taxonomy" id="1122206"/>
    <lineage>
        <taxon>Bacteria</taxon>
        <taxon>Pseudomonadati</taxon>
        <taxon>Pseudomonadota</taxon>
        <taxon>Gammaproteobacteria</taxon>
        <taxon>Oceanospirillales</taxon>
        <taxon>Oceanospirillaceae</taxon>
        <taxon>Marinomonas</taxon>
    </lineage>
</organism>
<dbReference type="AlphaFoldDB" id="A0A1M5EG94"/>
<dbReference type="GO" id="GO:0050661">
    <property type="term" value="F:NADP binding"/>
    <property type="evidence" value="ECO:0007669"/>
    <property type="project" value="TreeGrafter"/>
</dbReference>
<dbReference type="RefSeq" id="WP_072840152.1">
    <property type="nucleotide sequence ID" value="NZ_FQVF01000011.1"/>
</dbReference>
<dbReference type="GO" id="GO:0005829">
    <property type="term" value="C:cytosol"/>
    <property type="evidence" value="ECO:0007669"/>
    <property type="project" value="TreeGrafter"/>
</dbReference>
<evidence type="ECO:0000313" key="6">
    <source>
        <dbReference type="EMBL" id="SHF78258.1"/>
    </source>
</evidence>
<dbReference type="SUPFAM" id="SSF51735">
    <property type="entry name" value="NAD(P)-binding Rossmann-fold domains"/>
    <property type="match status" value="1"/>
</dbReference>
<keyword evidence="4" id="KW-0028">Amino-acid biosynthesis</keyword>
<proteinExistence type="predicted"/>
<keyword evidence="4" id="KW-0057">Aromatic amino acid biosynthesis</keyword>
<dbReference type="Pfam" id="PF08501">
    <property type="entry name" value="Shikimate_dh_N"/>
    <property type="match status" value="1"/>
</dbReference>
<evidence type="ECO:0000256" key="1">
    <source>
        <dbReference type="ARBA" id="ARBA00004871"/>
    </source>
</evidence>
<dbReference type="EMBL" id="FQVF01000011">
    <property type="protein sequence ID" value="SHF78258.1"/>
    <property type="molecule type" value="Genomic_DNA"/>
</dbReference>
<comment type="pathway">
    <text evidence="1">Metabolic intermediate biosynthesis; chorismate biosynthesis; chorismate from D-erythrose 4-phosphate and phosphoenolpyruvate: step 4/7.</text>
</comment>
<dbReference type="InterPro" id="IPR013708">
    <property type="entry name" value="Shikimate_DH-bd_N"/>
</dbReference>
<dbReference type="Proteomes" id="UP000184517">
    <property type="component" value="Unassembled WGS sequence"/>
</dbReference>